<keyword evidence="12" id="KW-1185">Reference proteome</keyword>
<feature type="transmembrane region" description="Helical" evidence="9">
    <location>
        <begin position="147"/>
        <end position="169"/>
    </location>
</feature>
<dbReference type="PROSITE" id="PS50850">
    <property type="entry name" value="MFS"/>
    <property type="match status" value="1"/>
</dbReference>
<reference evidence="11" key="1">
    <citation type="journal article" date="2020" name="Stud. Mycol.">
        <title>101 Dothideomycetes genomes: a test case for predicting lifestyles and emergence of pathogens.</title>
        <authorList>
            <person name="Haridas S."/>
            <person name="Albert R."/>
            <person name="Binder M."/>
            <person name="Bloem J."/>
            <person name="Labutti K."/>
            <person name="Salamov A."/>
            <person name="Andreopoulos B."/>
            <person name="Baker S."/>
            <person name="Barry K."/>
            <person name="Bills G."/>
            <person name="Bluhm B."/>
            <person name="Cannon C."/>
            <person name="Castanera R."/>
            <person name="Culley D."/>
            <person name="Daum C."/>
            <person name="Ezra D."/>
            <person name="Gonzalez J."/>
            <person name="Henrissat B."/>
            <person name="Kuo A."/>
            <person name="Liang C."/>
            <person name="Lipzen A."/>
            <person name="Lutzoni F."/>
            <person name="Magnuson J."/>
            <person name="Mondo S."/>
            <person name="Nolan M."/>
            <person name="Ohm R."/>
            <person name="Pangilinan J."/>
            <person name="Park H.-J."/>
            <person name="Ramirez L."/>
            <person name="Alfaro M."/>
            <person name="Sun H."/>
            <person name="Tritt A."/>
            <person name="Yoshinaga Y."/>
            <person name="Zwiers L.-H."/>
            <person name="Turgeon B."/>
            <person name="Goodwin S."/>
            <person name="Spatafora J."/>
            <person name="Crous P."/>
            <person name="Grigoriev I."/>
        </authorList>
    </citation>
    <scope>NUCLEOTIDE SEQUENCE</scope>
    <source>
        <strain evidence="11">CBS 260.36</strain>
    </source>
</reference>
<feature type="transmembrane region" description="Helical" evidence="9">
    <location>
        <begin position="216"/>
        <end position="233"/>
    </location>
</feature>
<dbReference type="Proteomes" id="UP000799439">
    <property type="component" value="Unassembled WGS sequence"/>
</dbReference>
<comment type="caution">
    <text evidence="11">The sequence shown here is derived from an EMBL/GenBank/DDBJ whole genome shotgun (WGS) entry which is preliminary data.</text>
</comment>
<feature type="transmembrane region" description="Helical" evidence="9">
    <location>
        <begin position="341"/>
        <end position="358"/>
    </location>
</feature>
<evidence type="ECO:0000256" key="7">
    <source>
        <dbReference type="ARBA" id="ARBA00023136"/>
    </source>
</evidence>
<dbReference type="SUPFAM" id="SSF103473">
    <property type="entry name" value="MFS general substrate transporter"/>
    <property type="match status" value="1"/>
</dbReference>
<proteinExistence type="inferred from homology"/>
<evidence type="ECO:0000256" key="9">
    <source>
        <dbReference type="SAM" id="Phobius"/>
    </source>
</evidence>
<dbReference type="InterPro" id="IPR003663">
    <property type="entry name" value="Sugar/inositol_transpt"/>
</dbReference>
<evidence type="ECO:0000256" key="1">
    <source>
        <dbReference type="ARBA" id="ARBA00004141"/>
    </source>
</evidence>
<name>A0A9P4J061_9PEZI</name>
<feature type="transmembrane region" description="Helical" evidence="9">
    <location>
        <begin position="43"/>
        <end position="70"/>
    </location>
</feature>
<evidence type="ECO:0000313" key="11">
    <source>
        <dbReference type="EMBL" id="KAF2152184.1"/>
    </source>
</evidence>
<dbReference type="InterPro" id="IPR005828">
    <property type="entry name" value="MFS_sugar_transport-like"/>
</dbReference>
<evidence type="ECO:0000256" key="8">
    <source>
        <dbReference type="RuleBase" id="RU003346"/>
    </source>
</evidence>
<feature type="transmembrane region" description="Helical" evidence="9">
    <location>
        <begin position="181"/>
        <end position="204"/>
    </location>
</feature>
<feature type="transmembrane region" description="Helical" evidence="9">
    <location>
        <begin position="123"/>
        <end position="141"/>
    </location>
</feature>
<keyword evidence="5 9" id="KW-0812">Transmembrane</keyword>
<dbReference type="PANTHER" id="PTHR48022">
    <property type="entry name" value="PLASTIDIC GLUCOSE TRANSPORTER 4"/>
    <property type="match status" value="1"/>
</dbReference>
<comment type="subcellular location">
    <subcellularLocation>
        <location evidence="1">Membrane</location>
        <topology evidence="1">Multi-pass membrane protein</topology>
    </subcellularLocation>
</comment>
<dbReference type="PANTHER" id="PTHR48022:SF5">
    <property type="entry name" value="ALPHA-GLUCOSIDES PERMEASE MPH2-RELATED"/>
    <property type="match status" value="1"/>
</dbReference>
<feature type="domain" description="Major facilitator superfamily (MFS) profile" evidence="10">
    <location>
        <begin position="46"/>
        <end position="489"/>
    </location>
</feature>
<evidence type="ECO:0000256" key="6">
    <source>
        <dbReference type="ARBA" id="ARBA00022989"/>
    </source>
</evidence>
<dbReference type="AlphaFoldDB" id="A0A9P4J061"/>
<evidence type="ECO:0000256" key="3">
    <source>
        <dbReference type="ARBA" id="ARBA00022448"/>
    </source>
</evidence>
<dbReference type="OrthoDB" id="6612291at2759"/>
<dbReference type="GO" id="GO:0005351">
    <property type="term" value="F:carbohydrate:proton symporter activity"/>
    <property type="evidence" value="ECO:0007669"/>
    <property type="project" value="TreeGrafter"/>
</dbReference>
<sequence>MEKPTQSEFVASHVERLSHDAETAIALEKSMGVMQAIRKYPKAVFFSMMLSLCVIMEGYDTALLGNFYGLPQFRLRFGSRLPDGDHQLTSGWQSGLQNGTQVGQIFGLMFAGILADRFGYRKTLLGALLLTICLIFLFFFAQNIGMLFAAEVLCGLPWGAFQTLTTTYAADVTPIPLRPILTTYVNMCWVIGQFLSTGILRGLLSRTDDWAWRIPYAIQWVFPPIIISGIIFAPESPTWLVRKGRLADARRALRALTAAGTPDVEIDQTVALLFHTDALEKVLTEGTSYWDCFRSTNWRRTEIACGVWVAQVACGIWFGGNVVYFLEQAGFATSKSFDFGVGQNAIALIGTILAWFVLPRIGRRTLFLVGLIVMFTILMAVGFMGIPSVQPELGWASGSLMMIFVLTYDLTVGPVCYCLVAEIPSTRLRIKTVVLARNAYLIASLVANFLNPPILNPSAWNLRGKGGFIWAGICFCMMLWTYFRLPETRGRSAAELDILFEQKTRTRAFSTTVADPFNTEVSYKAIELATVTGVEVD</sequence>
<feature type="transmembrane region" description="Helical" evidence="9">
    <location>
        <begin position="432"/>
        <end position="450"/>
    </location>
</feature>
<dbReference type="FunFam" id="1.20.1250.20:FF:000254">
    <property type="entry name" value="MAL31p Maltose permease"/>
    <property type="match status" value="1"/>
</dbReference>
<dbReference type="InterPro" id="IPR036259">
    <property type="entry name" value="MFS_trans_sf"/>
</dbReference>
<feature type="transmembrane region" description="Helical" evidence="9">
    <location>
        <begin position="365"/>
        <end position="386"/>
    </location>
</feature>
<dbReference type="InterPro" id="IPR020846">
    <property type="entry name" value="MFS_dom"/>
</dbReference>
<dbReference type="Gene3D" id="1.20.1250.20">
    <property type="entry name" value="MFS general substrate transporter like domains"/>
    <property type="match status" value="1"/>
</dbReference>
<dbReference type="NCBIfam" id="TIGR00879">
    <property type="entry name" value="SP"/>
    <property type="match status" value="1"/>
</dbReference>
<comment type="similarity">
    <text evidence="2 8">Belongs to the major facilitator superfamily. Sugar transporter (TC 2.A.1.1) family.</text>
</comment>
<keyword evidence="4 11" id="KW-0762">Sugar transport</keyword>
<keyword evidence="3 8" id="KW-0813">Transport</keyword>
<keyword evidence="7 9" id="KW-0472">Membrane</keyword>
<accession>A0A9P4J061</accession>
<protein>
    <submittedName>
        <fullName evidence="11">Sugar transporter</fullName>
    </submittedName>
</protein>
<dbReference type="EMBL" id="ML996086">
    <property type="protein sequence ID" value="KAF2152184.1"/>
    <property type="molecule type" value="Genomic_DNA"/>
</dbReference>
<feature type="transmembrane region" description="Helical" evidence="9">
    <location>
        <begin position="303"/>
        <end position="326"/>
    </location>
</feature>
<dbReference type="InterPro" id="IPR050360">
    <property type="entry name" value="MFS_Sugar_Transporters"/>
</dbReference>
<evidence type="ECO:0000256" key="5">
    <source>
        <dbReference type="ARBA" id="ARBA00022692"/>
    </source>
</evidence>
<keyword evidence="6 9" id="KW-1133">Transmembrane helix</keyword>
<dbReference type="GO" id="GO:0016020">
    <property type="term" value="C:membrane"/>
    <property type="evidence" value="ECO:0007669"/>
    <property type="project" value="UniProtKB-SubCell"/>
</dbReference>
<feature type="transmembrane region" description="Helical" evidence="9">
    <location>
        <begin position="462"/>
        <end position="483"/>
    </location>
</feature>
<dbReference type="Pfam" id="PF00083">
    <property type="entry name" value="Sugar_tr"/>
    <property type="match status" value="1"/>
</dbReference>
<evidence type="ECO:0000313" key="12">
    <source>
        <dbReference type="Proteomes" id="UP000799439"/>
    </source>
</evidence>
<evidence type="ECO:0000256" key="4">
    <source>
        <dbReference type="ARBA" id="ARBA00022597"/>
    </source>
</evidence>
<evidence type="ECO:0000256" key="2">
    <source>
        <dbReference type="ARBA" id="ARBA00010992"/>
    </source>
</evidence>
<gene>
    <name evidence="11" type="ORF">K461DRAFT_226422</name>
</gene>
<feature type="transmembrane region" description="Helical" evidence="9">
    <location>
        <begin position="398"/>
        <end position="420"/>
    </location>
</feature>
<evidence type="ECO:0000259" key="10">
    <source>
        <dbReference type="PROSITE" id="PS50850"/>
    </source>
</evidence>
<organism evidence="11 12">
    <name type="scientific">Myriangium duriaei CBS 260.36</name>
    <dbReference type="NCBI Taxonomy" id="1168546"/>
    <lineage>
        <taxon>Eukaryota</taxon>
        <taxon>Fungi</taxon>
        <taxon>Dikarya</taxon>
        <taxon>Ascomycota</taxon>
        <taxon>Pezizomycotina</taxon>
        <taxon>Dothideomycetes</taxon>
        <taxon>Dothideomycetidae</taxon>
        <taxon>Myriangiales</taxon>
        <taxon>Myriangiaceae</taxon>
        <taxon>Myriangium</taxon>
    </lineage>
</organism>